<sequence length="62" mass="7108">MIITTAYQFNAVNAHSVTVNGKQKIVATWIGYKSVNRFLYLLNKANVAYRVKRIGRMTTILF</sequence>
<dbReference type="RefSeq" id="WP_322878949.1">
    <property type="nucleotide sequence ID" value="NZ_JAVMIP010000015.1"/>
</dbReference>
<organism evidence="1 2">
    <name type="scientific">Pseudocalidococcus azoricus BACA0444</name>
    <dbReference type="NCBI Taxonomy" id="2918990"/>
    <lineage>
        <taxon>Bacteria</taxon>
        <taxon>Bacillati</taxon>
        <taxon>Cyanobacteriota</taxon>
        <taxon>Cyanophyceae</taxon>
        <taxon>Acaryochloridales</taxon>
        <taxon>Thermosynechococcaceae</taxon>
        <taxon>Pseudocalidococcus</taxon>
        <taxon>Pseudocalidococcus azoricus</taxon>
    </lineage>
</organism>
<reference evidence="2" key="1">
    <citation type="submission" date="2023-07" db="EMBL/GenBank/DDBJ databases">
        <authorList>
            <person name="Luz R."/>
            <person name="Cordeiro R."/>
            <person name="Fonseca A."/>
            <person name="Goncalves V."/>
        </authorList>
    </citation>
    <scope>NUCLEOTIDE SEQUENCE [LARGE SCALE GENOMIC DNA]</scope>
    <source>
        <strain evidence="2">BACA0444</strain>
    </source>
</reference>
<name>A0AAE4FUM8_9CYAN</name>
<evidence type="ECO:0000313" key="1">
    <source>
        <dbReference type="EMBL" id="MDS3861714.1"/>
    </source>
</evidence>
<dbReference type="Proteomes" id="UP001268256">
    <property type="component" value="Unassembled WGS sequence"/>
</dbReference>
<dbReference type="AlphaFoldDB" id="A0AAE4FUM8"/>
<proteinExistence type="predicted"/>
<accession>A0AAE4FUM8</accession>
<comment type="caution">
    <text evidence="1">The sequence shown here is derived from an EMBL/GenBank/DDBJ whole genome shotgun (WGS) entry which is preliminary data.</text>
</comment>
<gene>
    <name evidence="1" type="ORF">RIF25_12965</name>
</gene>
<keyword evidence="2" id="KW-1185">Reference proteome</keyword>
<evidence type="ECO:0000313" key="2">
    <source>
        <dbReference type="Proteomes" id="UP001268256"/>
    </source>
</evidence>
<protein>
    <submittedName>
        <fullName evidence="1">Uncharacterized protein</fullName>
    </submittedName>
</protein>
<dbReference type="EMBL" id="JAVMIP010000015">
    <property type="protein sequence ID" value="MDS3861714.1"/>
    <property type="molecule type" value="Genomic_DNA"/>
</dbReference>